<dbReference type="Proteomes" id="UP000324298">
    <property type="component" value="Unassembled WGS sequence"/>
</dbReference>
<accession>A0A5A9XK89</accession>
<comment type="similarity">
    <text evidence="1">Belongs to the transferase hexapeptide repeat family.</text>
</comment>
<sequence>MLPGFNLDLRNPIREKKYLRIGDDCMINGNFVFESEGGEVSIGDRVYLGGGTVICRSKIEFGNDIFVAWGGYLYDHDSHSLDYRQRHLDMSRQLEDYRNGKNFILSKDWSVVNSKPIVIQDNVWIGMHCIILKGVTIGEGAIIGAGSVVTRDVEPWTVVAGNPAKLVKNLPADIRK</sequence>
<proteinExistence type="inferred from homology"/>
<organism evidence="3 4">
    <name type="scientific">Oryzomonas rubra</name>
    <dbReference type="NCBI Taxonomy" id="2509454"/>
    <lineage>
        <taxon>Bacteria</taxon>
        <taxon>Pseudomonadati</taxon>
        <taxon>Thermodesulfobacteriota</taxon>
        <taxon>Desulfuromonadia</taxon>
        <taxon>Geobacterales</taxon>
        <taxon>Geobacteraceae</taxon>
        <taxon>Oryzomonas</taxon>
    </lineage>
</organism>
<dbReference type="Gene3D" id="2.160.10.10">
    <property type="entry name" value="Hexapeptide repeat proteins"/>
    <property type="match status" value="1"/>
</dbReference>
<dbReference type="SUPFAM" id="SSF51161">
    <property type="entry name" value="Trimeric LpxA-like enzymes"/>
    <property type="match status" value="1"/>
</dbReference>
<keyword evidence="2 3" id="KW-0808">Transferase</keyword>
<reference evidence="3 4" key="1">
    <citation type="submission" date="2019-04" db="EMBL/GenBank/DDBJ databases">
        <title>Geobacter ruber sp. nov., ferric-reducing bacteria isolated from paddy soil.</title>
        <authorList>
            <person name="Xu Z."/>
            <person name="Masuda Y."/>
            <person name="Itoh H."/>
            <person name="Senoo K."/>
        </authorList>
    </citation>
    <scope>NUCLEOTIDE SEQUENCE [LARGE SCALE GENOMIC DNA]</scope>
    <source>
        <strain evidence="3 4">Red88</strain>
    </source>
</reference>
<evidence type="ECO:0000313" key="4">
    <source>
        <dbReference type="Proteomes" id="UP000324298"/>
    </source>
</evidence>
<dbReference type="EMBL" id="SRSD01000003">
    <property type="protein sequence ID" value="KAA0893602.1"/>
    <property type="molecule type" value="Genomic_DNA"/>
</dbReference>
<name>A0A5A9XK89_9BACT</name>
<comment type="caution">
    <text evidence="3">The sequence shown here is derived from an EMBL/GenBank/DDBJ whole genome shotgun (WGS) entry which is preliminary data.</text>
</comment>
<dbReference type="AlphaFoldDB" id="A0A5A9XK89"/>
<dbReference type="InterPro" id="IPR051159">
    <property type="entry name" value="Hexapeptide_acetyltransf"/>
</dbReference>
<dbReference type="Pfam" id="PF00132">
    <property type="entry name" value="Hexapep"/>
    <property type="match status" value="1"/>
</dbReference>
<protein>
    <submittedName>
        <fullName evidence="3">Acyltransferase</fullName>
    </submittedName>
</protein>
<dbReference type="PANTHER" id="PTHR23416">
    <property type="entry name" value="SIALIC ACID SYNTHASE-RELATED"/>
    <property type="match status" value="1"/>
</dbReference>
<dbReference type="OrthoDB" id="9782091at2"/>
<dbReference type="CDD" id="cd04647">
    <property type="entry name" value="LbH_MAT_like"/>
    <property type="match status" value="1"/>
</dbReference>
<evidence type="ECO:0000313" key="3">
    <source>
        <dbReference type="EMBL" id="KAA0893602.1"/>
    </source>
</evidence>
<dbReference type="GO" id="GO:0008374">
    <property type="term" value="F:O-acyltransferase activity"/>
    <property type="evidence" value="ECO:0007669"/>
    <property type="project" value="TreeGrafter"/>
</dbReference>
<keyword evidence="4" id="KW-1185">Reference proteome</keyword>
<keyword evidence="3" id="KW-0012">Acyltransferase</keyword>
<dbReference type="PANTHER" id="PTHR23416:SF23">
    <property type="entry name" value="ACETYLTRANSFERASE C18B11.09C-RELATED"/>
    <property type="match status" value="1"/>
</dbReference>
<gene>
    <name evidence="3" type="ORF">ET418_05760</name>
</gene>
<evidence type="ECO:0000256" key="2">
    <source>
        <dbReference type="ARBA" id="ARBA00022679"/>
    </source>
</evidence>
<evidence type="ECO:0000256" key="1">
    <source>
        <dbReference type="ARBA" id="ARBA00007274"/>
    </source>
</evidence>
<dbReference type="InterPro" id="IPR001451">
    <property type="entry name" value="Hexapep"/>
</dbReference>
<dbReference type="InterPro" id="IPR011004">
    <property type="entry name" value="Trimer_LpxA-like_sf"/>
</dbReference>